<dbReference type="Pfam" id="PF12872">
    <property type="entry name" value="OST-HTH"/>
    <property type="match status" value="1"/>
</dbReference>
<keyword evidence="8" id="KW-1185">Reference proteome</keyword>
<evidence type="ECO:0000259" key="6">
    <source>
        <dbReference type="PROSITE" id="PS50304"/>
    </source>
</evidence>
<dbReference type="PROSITE" id="PS50304">
    <property type="entry name" value="TUDOR"/>
    <property type="match status" value="1"/>
</dbReference>
<dbReference type="GeneID" id="117566809"/>
<dbReference type="PANTHER" id="PTHR22948">
    <property type="entry name" value="TUDOR DOMAIN CONTAINING PROTEIN"/>
    <property type="match status" value="1"/>
</dbReference>
<feature type="compositionally biased region" description="Low complexity" evidence="5">
    <location>
        <begin position="188"/>
        <end position="198"/>
    </location>
</feature>
<dbReference type="InterPro" id="IPR050621">
    <property type="entry name" value="Tudor_domain_containing"/>
</dbReference>
<proteinExistence type="predicted"/>
<dbReference type="CTD" id="37304"/>
<feature type="domain" description="Tudor" evidence="6">
    <location>
        <begin position="1171"/>
        <end position="1228"/>
    </location>
</feature>
<evidence type="ECO:0000256" key="4">
    <source>
        <dbReference type="ARBA" id="ARBA00022871"/>
    </source>
</evidence>
<dbReference type="Gene3D" id="2.40.50.90">
    <property type="match status" value="3"/>
</dbReference>
<evidence type="ECO:0000256" key="5">
    <source>
        <dbReference type="SAM" id="MobiDB-lite"/>
    </source>
</evidence>
<name>A0A6P8WSC1_DROAB</name>
<evidence type="ECO:0000256" key="3">
    <source>
        <dbReference type="ARBA" id="ARBA00022737"/>
    </source>
</evidence>
<dbReference type="Pfam" id="PF00567">
    <property type="entry name" value="TUDOR"/>
    <property type="match status" value="3"/>
</dbReference>
<feature type="compositionally biased region" description="Polar residues" evidence="5">
    <location>
        <begin position="404"/>
        <end position="429"/>
    </location>
</feature>
<feature type="region of interest" description="Disordered" evidence="5">
    <location>
        <begin position="396"/>
        <end position="430"/>
    </location>
</feature>
<evidence type="ECO:0000259" key="7">
    <source>
        <dbReference type="PROSITE" id="PS51644"/>
    </source>
</evidence>
<dbReference type="GO" id="GO:0030719">
    <property type="term" value="P:P granule organization"/>
    <property type="evidence" value="ECO:0007669"/>
    <property type="project" value="TreeGrafter"/>
</dbReference>
<feature type="compositionally biased region" description="Low complexity" evidence="5">
    <location>
        <begin position="1076"/>
        <end position="1093"/>
    </location>
</feature>
<dbReference type="RefSeq" id="XP_034102248.2">
    <property type="nucleotide sequence ID" value="XM_034246357.2"/>
</dbReference>
<feature type="region of interest" description="Disordered" evidence="5">
    <location>
        <begin position="1076"/>
        <end position="1103"/>
    </location>
</feature>
<evidence type="ECO:0000256" key="2">
    <source>
        <dbReference type="ARBA" id="ARBA00022490"/>
    </source>
</evidence>
<protein>
    <submittedName>
        <fullName evidence="9">LOW QUALITY PROTEIN: tudor domain-containing protein 7B</fullName>
    </submittedName>
</protein>
<evidence type="ECO:0000313" key="8">
    <source>
        <dbReference type="Proteomes" id="UP000515160"/>
    </source>
</evidence>
<organism evidence="8 9">
    <name type="scientific">Drosophila albomicans</name>
    <name type="common">Fruit fly</name>
    <dbReference type="NCBI Taxonomy" id="7291"/>
    <lineage>
        <taxon>Eukaryota</taxon>
        <taxon>Metazoa</taxon>
        <taxon>Ecdysozoa</taxon>
        <taxon>Arthropoda</taxon>
        <taxon>Hexapoda</taxon>
        <taxon>Insecta</taxon>
        <taxon>Pterygota</taxon>
        <taxon>Neoptera</taxon>
        <taxon>Endopterygota</taxon>
        <taxon>Diptera</taxon>
        <taxon>Brachycera</taxon>
        <taxon>Muscomorpha</taxon>
        <taxon>Ephydroidea</taxon>
        <taxon>Drosophilidae</taxon>
        <taxon>Drosophila</taxon>
    </lineage>
</organism>
<dbReference type="InterPro" id="IPR041966">
    <property type="entry name" value="LOTUS-like"/>
</dbReference>
<comment type="subcellular location">
    <subcellularLocation>
        <location evidence="1">Cytoplasm</location>
    </subcellularLocation>
</comment>
<dbReference type="SUPFAM" id="SSF63748">
    <property type="entry name" value="Tudor/PWWP/MBT"/>
    <property type="match status" value="3"/>
</dbReference>
<dbReference type="GO" id="GO:0034587">
    <property type="term" value="P:piRNA processing"/>
    <property type="evidence" value="ECO:0007669"/>
    <property type="project" value="TreeGrafter"/>
</dbReference>
<feature type="region of interest" description="Disordered" evidence="5">
    <location>
        <begin position="257"/>
        <end position="376"/>
    </location>
</feature>
<feature type="compositionally biased region" description="Low complexity" evidence="5">
    <location>
        <begin position="257"/>
        <end position="274"/>
    </location>
</feature>
<dbReference type="PANTHER" id="PTHR22948:SF76">
    <property type="entry name" value="FI20010P1-RELATED"/>
    <property type="match status" value="1"/>
</dbReference>
<dbReference type="Proteomes" id="UP000515160">
    <property type="component" value="Chromosome 3"/>
</dbReference>
<sequence>MGSLTREEELKNIILVLRSLITSSKNPLTLQSVERDYKCLESEHIPYHRFGYRSTLEFLQDTKEFHIFNRGNEVIIGVKPNEKTAHIASMVRGQKASKSHFKPAPQSIRPVASKTPKPAPAPLKQNVVQQYQQKYQYQYLQQQQQQQQELQQSLWLREQQLQAERQANLERTFVLASAAAGPGGEGSGDQASSEGTARRAAIAKDSIAAATGNLDKKIAELQQQHALDLKAQALTIDTLREESTRLKQQLKEQEQQQRLQLEQEQQQRLQLEQENTPPKTKPDAKLDAQPAKPQKLATQEDSDSDMNGNAAGGGGGGAAAASTRKPHLRPILGNSAPQRSVGVPQPTNDSMSAGGANRRPPSQHARVPGTRPNGSVSVNYRLKQQQTAAAAAPLIITPPDSPENAANNQAKQSPVPRTQKFNMPQSQIQPAAHPSVHFKFDPAFDASSSLRQYCVAKGYAPPTYEFSKVNKSNLLHCKVCIDGNIYTSYPKEYSDETTAKQCTSEVALERLKQLESRKQLSKLSDVEFLDSIYKELIKHPHGIVSHKLPEWYEATVKRQVPSNWSRLLNESPKIRIESSVNTNIVFANTNDDATTTPTTAASPIAFSPFQQTMPTAMPELLLPWVEGQQDWNMYITHCDNTMHVWARLIDQSANFEKLTEQLHAHMALPHNRQQQQSPIEQQIYLVEVSDNWNRVRVMSVDEKQRQCICHFVDFGDEVVFGFDVLYACPSMFLTLPAQAVCLSMYALDKFEDHPHAQPVLTKELAGHSVVTRIITSEAQFLKLGARTQGVLLEQQQKEQPLTEENGSSLQPSVRRACIVGTFYDTSTAEDIHLNDLVANQIIRNTPAPMLKLDQKSNNVIVSHVNDVGDLMIQLPNEDLKFVQRSISRIMSDSSEQHRVRYSDLLHDQLVCVCDESGDGTNKWYRGMLTSKPKSTEEEVFDVYYVDDGRLRKTHISNIYRLEANNHALAAFPAQALRVRLHDVPPIDNQMVGRLRGLLSPQTPVLLKVMEGANDKLPMVTIHARGQDSLYLCLNSAIRMEYEVQSTTRLEPFDDGGLHFSPSGQLIRRCSFSSTVSTHSSSSDQPTTVGIASPPATPRKPPAATKLSLPQLKEYEAIPAVGAYFEVRVALSVNPGHFAVQPYKCYNQLQHLMKELQAHCKSPAAQTVQPAQLSIGQAYAAADSSGVYHRVNIRKIYDEMIHVRYVDAGDDGVVRCNQLLQLPTEFRELPMMALPAQLHGIQVDGIDWTQENCLCFRKLTLGQQFIGIVRRVDKLKDDRRALSLELIDTSTPQDIKVHETLISEKHALPAP</sequence>
<dbReference type="InterPro" id="IPR025605">
    <property type="entry name" value="OST-HTH/LOTUS_dom"/>
</dbReference>
<feature type="region of interest" description="Disordered" evidence="5">
    <location>
        <begin position="179"/>
        <end position="198"/>
    </location>
</feature>
<accession>A0A6P8WSC1</accession>
<feature type="domain" description="HTH OST-type" evidence="7">
    <location>
        <begin position="9"/>
        <end position="80"/>
    </location>
</feature>
<dbReference type="SUPFAM" id="SSF54768">
    <property type="entry name" value="dsRNA-binding domain-like"/>
    <property type="match status" value="1"/>
</dbReference>
<dbReference type="Gene3D" id="3.30.160.20">
    <property type="match status" value="1"/>
</dbReference>
<dbReference type="PROSITE" id="PS51644">
    <property type="entry name" value="HTH_OST"/>
    <property type="match status" value="1"/>
</dbReference>
<keyword evidence="4" id="KW-0744">Spermatogenesis</keyword>
<dbReference type="CDD" id="cd09972">
    <property type="entry name" value="LOTUS_TDRD_OSKAR"/>
    <property type="match status" value="1"/>
</dbReference>
<dbReference type="OrthoDB" id="10034606at2759"/>
<dbReference type="InterPro" id="IPR002999">
    <property type="entry name" value="Tudor"/>
</dbReference>
<dbReference type="SMART" id="SM00333">
    <property type="entry name" value="TUDOR"/>
    <property type="match status" value="3"/>
</dbReference>
<evidence type="ECO:0000256" key="1">
    <source>
        <dbReference type="ARBA" id="ARBA00004496"/>
    </source>
</evidence>
<keyword evidence="4" id="KW-0221">Differentiation</keyword>
<evidence type="ECO:0000313" key="9">
    <source>
        <dbReference type="RefSeq" id="XP_034102248.2"/>
    </source>
</evidence>
<feature type="region of interest" description="Disordered" evidence="5">
    <location>
        <begin position="94"/>
        <end position="121"/>
    </location>
</feature>
<keyword evidence="3" id="KW-0677">Repeat</keyword>
<keyword evidence="2" id="KW-0963">Cytoplasm</keyword>
<dbReference type="Gene3D" id="2.30.30.140">
    <property type="match status" value="3"/>
</dbReference>
<dbReference type="Gene3D" id="3.30.420.610">
    <property type="entry name" value="LOTUS domain-like"/>
    <property type="match status" value="1"/>
</dbReference>
<dbReference type="CDD" id="cd00048">
    <property type="entry name" value="DSRM_SF"/>
    <property type="match status" value="1"/>
</dbReference>
<gene>
    <name evidence="9" type="primary">LOC117566809</name>
</gene>
<dbReference type="GO" id="GO:0043186">
    <property type="term" value="C:P granule"/>
    <property type="evidence" value="ECO:0007669"/>
    <property type="project" value="TreeGrafter"/>
</dbReference>
<dbReference type="GO" id="GO:0007283">
    <property type="term" value="P:spermatogenesis"/>
    <property type="evidence" value="ECO:0007669"/>
    <property type="project" value="UniProtKB-KW"/>
</dbReference>
<reference evidence="9" key="1">
    <citation type="submission" date="2025-08" db="UniProtKB">
        <authorList>
            <consortium name="RefSeq"/>
        </authorList>
    </citation>
    <scope>IDENTIFICATION</scope>
    <source>
        <strain evidence="9">15112-1751.03</strain>
        <tissue evidence="9">Whole Adult</tissue>
    </source>
</reference>
<dbReference type="InterPro" id="IPR035437">
    <property type="entry name" value="SNase_OB-fold_sf"/>
</dbReference>